<dbReference type="Proteomes" id="UP001187192">
    <property type="component" value="Unassembled WGS sequence"/>
</dbReference>
<organism evidence="8 9">
    <name type="scientific">Ficus carica</name>
    <name type="common">Common fig</name>
    <dbReference type="NCBI Taxonomy" id="3494"/>
    <lineage>
        <taxon>Eukaryota</taxon>
        <taxon>Viridiplantae</taxon>
        <taxon>Streptophyta</taxon>
        <taxon>Embryophyta</taxon>
        <taxon>Tracheophyta</taxon>
        <taxon>Spermatophyta</taxon>
        <taxon>Magnoliopsida</taxon>
        <taxon>eudicotyledons</taxon>
        <taxon>Gunneridae</taxon>
        <taxon>Pentapetalae</taxon>
        <taxon>rosids</taxon>
        <taxon>fabids</taxon>
        <taxon>Rosales</taxon>
        <taxon>Moraceae</taxon>
        <taxon>Ficeae</taxon>
        <taxon>Ficus</taxon>
    </lineage>
</organism>
<feature type="coiled-coil region" evidence="5">
    <location>
        <begin position="400"/>
        <end position="427"/>
    </location>
</feature>
<dbReference type="InterPro" id="IPR058353">
    <property type="entry name" value="DUF8040"/>
</dbReference>
<keyword evidence="2" id="KW-0539">Nucleus</keyword>
<dbReference type="Pfam" id="PF26138">
    <property type="entry name" value="DUF8040"/>
    <property type="match status" value="1"/>
</dbReference>
<sequence>MNEYNSASDEEQDDVYSENEYTDHNSFLMKAVVAVTASRRNRRRQSQPMHNSTLTGSMRLDELLNGHAEIIQGLISMKAETFTSLSNLLASRELLKPTRNMNVNEQLFIFLSICARGATNRHISYLFQHSIETTSRWFDKVLNVICSLKDEFIRPADYTSVQNLILEHSDKYRPWFDVRYIQNVDVNADYVFSDGIDGTGPSTGSHQHDPSREAMNGMRDHIANEMWERYQVSPWVLDKSEKQEREKRKPLQRDCSVREESLCFLEDSDSKVRFTGIQYLVEFLLFDCWFCQRVAVGSFVMFSPQKVWSGWSLTPKTGTHKSGTGSGSDRNSVGDGTKGKSIAFGVATTPPPSGFENGGNALMGLGQTATDLDGLSQRTSEIENELFEYQYNMGLLLIEKKEWTFKYEEVRQELEEAKDALRKEQVAHLIALSDVEKREENLRKALGVEKQCVVDLEKALRELRAENAEIKYTADSKLAEANALVTSIEEKSLDIEAKLRAADAKLAELSRKSSEIERKSHDLEARESALRRDRLSFVEEQRAHESNLSKQKEDLREWERKLQEGEERLAKGQIILNQREERANENDKIFKQKQKDLEDAQKKIDESDTILKTKEEDISSRIANLTLKEKARIFGFELF</sequence>
<dbReference type="EMBL" id="BTGU01000068">
    <property type="protein sequence ID" value="GMN57036.1"/>
    <property type="molecule type" value="Genomic_DNA"/>
</dbReference>
<evidence type="ECO:0000256" key="6">
    <source>
        <dbReference type="SAM" id="MobiDB-lite"/>
    </source>
</evidence>
<dbReference type="InterPro" id="IPR040418">
    <property type="entry name" value="CRWN"/>
</dbReference>
<evidence type="ECO:0000256" key="5">
    <source>
        <dbReference type="SAM" id="Coils"/>
    </source>
</evidence>
<comment type="caution">
    <text evidence="8">The sequence shown here is derived from an EMBL/GenBank/DDBJ whole genome shotgun (WGS) entry which is preliminary data.</text>
</comment>
<dbReference type="PANTHER" id="PTHR31908:SF11">
    <property type="entry name" value="PROTEIN CROWDED NUCLEI 1"/>
    <property type="match status" value="1"/>
</dbReference>
<dbReference type="PANTHER" id="PTHR31908">
    <property type="entry name" value="PROTEIN CROWDED NUCLEI 4"/>
    <property type="match status" value="1"/>
</dbReference>
<evidence type="ECO:0000313" key="8">
    <source>
        <dbReference type="EMBL" id="GMN57036.1"/>
    </source>
</evidence>
<dbReference type="GO" id="GO:0005652">
    <property type="term" value="C:nuclear lamina"/>
    <property type="evidence" value="ECO:0007669"/>
    <property type="project" value="UniProtKB-SubCell"/>
</dbReference>
<feature type="region of interest" description="Disordered" evidence="6">
    <location>
        <begin position="313"/>
        <end position="336"/>
    </location>
</feature>
<evidence type="ECO:0000259" key="7">
    <source>
        <dbReference type="Pfam" id="PF26138"/>
    </source>
</evidence>
<keyword evidence="9" id="KW-1185">Reference proteome</keyword>
<proteinExistence type="inferred from homology"/>
<feature type="coiled-coil region" evidence="5">
    <location>
        <begin position="453"/>
        <end position="617"/>
    </location>
</feature>
<gene>
    <name evidence="8" type="ORF">TIFTF001_026148</name>
</gene>
<comment type="subcellular location">
    <subcellularLocation>
        <location evidence="3">Nucleus lamina</location>
    </subcellularLocation>
</comment>
<dbReference type="AlphaFoldDB" id="A0AA88B1V1"/>
<evidence type="ECO:0000256" key="3">
    <source>
        <dbReference type="ARBA" id="ARBA00024186"/>
    </source>
</evidence>
<evidence type="ECO:0000256" key="2">
    <source>
        <dbReference type="ARBA" id="ARBA00023242"/>
    </source>
</evidence>
<evidence type="ECO:0000313" key="9">
    <source>
        <dbReference type="Proteomes" id="UP001187192"/>
    </source>
</evidence>
<dbReference type="GO" id="GO:0006997">
    <property type="term" value="P:nucleus organization"/>
    <property type="evidence" value="ECO:0007669"/>
    <property type="project" value="InterPro"/>
</dbReference>
<evidence type="ECO:0000256" key="4">
    <source>
        <dbReference type="ARBA" id="ARBA00024208"/>
    </source>
</evidence>
<name>A0AA88B1V1_FICCA</name>
<comment type="similarity">
    <text evidence="4">Belongs to the CRWN family.</text>
</comment>
<protein>
    <recommendedName>
        <fullName evidence="7">DUF8040 domain-containing protein</fullName>
    </recommendedName>
</protein>
<keyword evidence="1 5" id="KW-0175">Coiled coil</keyword>
<feature type="compositionally biased region" description="Low complexity" evidence="6">
    <location>
        <begin position="314"/>
        <end position="323"/>
    </location>
</feature>
<reference evidence="8" key="1">
    <citation type="submission" date="2023-07" db="EMBL/GenBank/DDBJ databases">
        <title>draft genome sequence of fig (Ficus carica).</title>
        <authorList>
            <person name="Takahashi T."/>
            <person name="Nishimura K."/>
        </authorList>
    </citation>
    <scope>NUCLEOTIDE SEQUENCE</scope>
</reference>
<accession>A0AA88B1V1</accession>
<evidence type="ECO:0000256" key="1">
    <source>
        <dbReference type="ARBA" id="ARBA00023054"/>
    </source>
</evidence>
<feature type="domain" description="DUF8040" evidence="7">
    <location>
        <begin position="51"/>
        <end position="147"/>
    </location>
</feature>